<evidence type="ECO:0000256" key="1">
    <source>
        <dbReference type="ARBA" id="ARBA00022536"/>
    </source>
</evidence>
<dbReference type="GO" id="GO:0004222">
    <property type="term" value="F:metalloendopeptidase activity"/>
    <property type="evidence" value="ECO:0007669"/>
    <property type="project" value="UniProtKB-UniRule"/>
</dbReference>
<feature type="domain" description="CUB" evidence="13">
    <location>
        <begin position="1586"/>
        <end position="1713"/>
    </location>
</feature>
<dbReference type="GO" id="GO:0006508">
    <property type="term" value="P:proteolysis"/>
    <property type="evidence" value="ECO:0007669"/>
    <property type="project" value="UniProtKB-KW"/>
</dbReference>
<name>A0AAF5I279_STRER</name>
<feature type="active site" evidence="9">
    <location>
        <position position="1450"/>
    </location>
</feature>
<evidence type="ECO:0000256" key="6">
    <source>
        <dbReference type="ARBA" id="ARBA00023049"/>
    </source>
</evidence>
<feature type="domain" description="Peptidase M12A" evidence="14">
    <location>
        <begin position="2554"/>
        <end position="2752"/>
    </location>
</feature>
<reference evidence="16" key="1">
    <citation type="submission" date="2024-02" db="UniProtKB">
        <authorList>
            <consortium name="WormBaseParasite"/>
        </authorList>
    </citation>
    <scope>IDENTIFICATION</scope>
</reference>
<feature type="active site" evidence="9">
    <location>
        <position position="160"/>
    </location>
</feature>
<dbReference type="InterPro" id="IPR000742">
    <property type="entry name" value="EGF"/>
</dbReference>
<feature type="domain" description="Peptidase M12A" evidence="14">
    <location>
        <begin position="471"/>
        <end position="669"/>
    </location>
</feature>
<feature type="chain" id="PRO_5041772902" description="Metalloendopeptidase" evidence="10">
    <location>
        <begin position="20"/>
        <end position="2904"/>
    </location>
</feature>
<keyword evidence="6 10" id="KW-0482">Metalloprotease</keyword>
<dbReference type="SMART" id="SM00181">
    <property type="entry name" value="EGF"/>
    <property type="match status" value="4"/>
</dbReference>
<feature type="domain" description="Peptidase M12A" evidence="14">
    <location>
        <begin position="2187"/>
        <end position="2378"/>
    </location>
</feature>
<dbReference type="Proteomes" id="UP000035681">
    <property type="component" value="Unplaced"/>
</dbReference>
<dbReference type="Gene3D" id="2.60.120.290">
    <property type="entry name" value="Spermadhesin, CUB domain"/>
    <property type="match status" value="1"/>
</dbReference>
<evidence type="ECO:0000256" key="11">
    <source>
        <dbReference type="SAM" id="MobiDB-lite"/>
    </source>
</evidence>
<evidence type="ECO:0000256" key="7">
    <source>
        <dbReference type="ARBA" id="ARBA00023157"/>
    </source>
</evidence>
<dbReference type="Pfam" id="PF01400">
    <property type="entry name" value="Astacin"/>
    <property type="match status" value="7"/>
</dbReference>
<feature type="active site" evidence="9">
    <location>
        <position position="563"/>
    </location>
</feature>
<proteinExistence type="predicted"/>
<evidence type="ECO:0000259" key="13">
    <source>
        <dbReference type="PROSITE" id="PS01180"/>
    </source>
</evidence>
<dbReference type="PRINTS" id="PR00480">
    <property type="entry name" value="ASTACIN"/>
</dbReference>
<organism evidence="15 16">
    <name type="scientific">Strongyloides stercoralis</name>
    <name type="common">Threadworm</name>
    <dbReference type="NCBI Taxonomy" id="6248"/>
    <lineage>
        <taxon>Eukaryota</taxon>
        <taxon>Metazoa</taxon>
        <taxon>Ecdysozoa</taxon>
        <taxon>Nematoda</taxon>
        <taxon>Chromadorea</taxon>
        <taxon>Rhabditida</taxon>
        <taxon>Tylenchina</taxon>
        <taxon>Panagrolaimomorpha</taxon>
        <taxon>Strongyloidoidea</taxon>
        <taxon>Strongyloididae</taxon>
        <taxon>Strongyloides</taxon>
    </lineage>
</organism>
<accession>A0AAF5I279</accession>
<feature type="domain" description="Peptidase M12A" evidence="14">
    <location>
        <begin position="992"/>
        <end position="1184"/>
    </location>
</feature>
<feature type="compositionally biased region" description="Basic residues" evidence="11">
    <location>
        <begin position="908"/>
        <end position="918"/>
    </location>
</feature>
<dbReference type="GO" id="GO:0008270">
    <property type="term" value="F:zinc ion binding"/>
    <property type="evidence" value="ECO:0007669"/>
    <property type="project" value="InterPro"/>
</dbReference>
<dbReference type="PROSITE" id="PS51864">
    <property type="entry name" value="ASTACIN"/>
    <property type="match status" value="7"/>
</dbReference>
<feature type="active site" evidence="9">
    <location>
        <position position="1902"/>
    </location>
</feature>
<keyword evidence="12" id="KW-0472">Membrane</keyword>
<feature type="signal peptide" evidence="10">
    <location>
        <begin position="1"/>
        <end position="19"/>
    </location>
</feature>
<dbReference type="PROSITE" id="PS01180">
    <property type="entry name" value="CUB"/>
    <property type="match status" value="1"/>
</dbReference>
<evidence type="ECO:0000313" key="15">
    <source>
        <dbReference type="Proteomes" id="UP000035681"/>
    </source>
</evidence>
<dbReference type="WBParaSite" id="TCONS_00011444.p1">
    <property type="protein sequence ID" value="TCONS_00011444.p1"/>
    <property type="gene ID" value="XLOC_005855"/>
</dbReference>
<dbReference type="SUPFAM" id="SSF55486">
    <property type="entry name" value="Metalloproteases ('zincins'), catalytic domain"/>
    <property type="match status" value="7"/>
</dbReference>
<evidence type="ECO:0000256" key="2">
    <source>
        <dbReference type="ARBA" id="ARBA00022670"/>
    </source>
</evidence>
<feature type="active site" evidence="9">
    <location>
        <position position="2650"/>
    </location>
</feature>
<feature type="region of interest" description="Disordered" evidence="11">
    <location>
        <begin position="872"/>
        <end position="919"/>
    </location>
</feature>
<keyword evidence="12" id="KW-0812">Transmembrane</keyword>
<evidence type="ECO:0000256" key="9">
    <source>
        <dbReference type="PROSITE-ProRule" id="PRU01211"/>
    </source>
</evidence>
<keyword evidence="15" id="KW-1185">Reference proteome</keyword>
<evidence type="ECO:0000256" key="8">
    <source>
        <dbReference type="PROSITE-ProRule" id="PRU00059"/>
    </source>
</evidence>
<feature type="compositionally biased region" description="Basic and acidic residues" evidence="11">
    <location>
        <begin position="882"/>
        <end position="891"/>
    </location>
</feature>
<feature type="domain" description="Peptidase M12A" evidence="14">
    <location>
        <begin position="1813"/>
        <end position="2004"/>
    </location>
</feature>
<evidence type="ECO:0000313" key="16">
    <source>
        <dbReference type="WBParaSite" id="TCONS_00011444.p1"/>
    </source>
</evidence>
<dbReference type="EC" id="3.4.24.-" evidence="10"/>
<keyword evidence="7" id="KW-1015">Disulfide bond</keyword>
<feature type="transmembrane region" description="Helical" evidence="12">
    <location>
        <begin position="404"/>
        <end position="427"/>
    </location>
</feature>
<comment type="caution">
    <text evidence="8">Lacks conserved residue(s) required for the propagation of feature annotation.</text>
</comment>
<protein>
    <recommendedName>
        <fullName evidence="10">Metalloendopeptidase</fullName>
        <ecNumber evidence="10">3.4.24.-</ecNumber>
    </recommendedName>
</protein>
<keyword evidence="4 10" id="KW-0378">Hydrolase</keyword>
<evidence type="ECO:0000256" key="4">
    <source>
        <dbReference type="ARBA" id="ARBA00022801"/>
    </source>
</evidence>
<comment type="cofactor">
    <cofactor evidence="10">
        <name>Zn(2+)</name>
        <dbReference type="ChEBI" id="CHEBI:29105"/>
    </cofactor>
    <text evidence="10">Binds 1 zinc ion per subunit.</text>
</comment>
<dbReference type="PROSITE" id="PS00022">
    <property type="entry name" value="EGF_1"/>
    <property type="match status" value="4"/>
</dbReference>
<dbReference type="InterPro" id="IPR035914">
    <property type="entry name" value="Sperma_CUB_dom_sf"/>
</dbReference>
<dbReference type="PROSITE" id="PS01186">
    <property type="entry name" value="EGF_2"/>
    <property type="match status" value="3"/>
</dbReference>
<feature type="active site" evidence="9">
    <location>
        <position position="1082"/>
    </location>
</feature>
<evidence type="ECO:0000256" key="3">
    <source>
        <dbReference type="ARBA" id="ARBA00022723"/>
    </source>
</evidence>
<dbReference type="PANTHER" id="PTHR10127:SF780">
    <property type="entry name" value="METALLOENDOPEPTIDASE"/>
    <property type="match status" value="1"/>
</dbReference>
<dbReference type="InterPro" id="IPR001506">
    <property type="entry name" value="Peptidase_M12A"/>
</dbReference>
<dbReference type="InterPro" id="IPR024079">
    <property type="entry name" value="MetalloPept_cat_dom_sf"/>
</dbReference>
<sequence>MTFLRFILLYMCIIILSHSLSNSFLNKNSFQKSYDKNETLTKREVDESQDSELFEESVDRDKRYIKQSNFFKWVIPYYIDYNVDVNTVEKVFQILQAETCLHFRRVFSLSEKVPGIKFSYDDKCKINYNSLYKNKKTYGVVWQNITVNNDCYKMRYLFQEVLHILGMIFEHQRKCRDRYILFKRYNWGRFKDLYFQMVPHSNMMDAVSSSYDYGSIMQPELDFYSNGKGKTMIPVVELFSKTMGQNNYPSFLDIKRLNFYYCSTKCSKKLRCFNDGYLDPTNCITCRCIPGFEGSFCEKFQRPTFLCKRTVFEAKYKSEVLADAGDKECNYLIRAPRGRRVLISLLYLFIKPEKKKSCYPSNSLEIKYWNDKAPTGLRLCGLTSNINLMSRGESNIKKYIYNDYNIFMALLKNFLVIIFFIVAIISFSHSDQEYYKTLPENNVIHNKREINQKESEKLGKFNEIVDVEKRQVVFGKYFKWKMPIPYKFEGTVNRQLMFHVLLTIQLQTCITFVLTPTIPDKRLGIVFKQTKNCEKVSIRQTINSWQTVYFNEKCMRSGHIYREVFHLLGMVYEHQRECRDKFVHIIPENFARFSASNFIKLPNDDFSKLATPYDYGSIMHPDKFFFADNGKKTILPVYPFYKKTMGQLKYPSFNDFKRINYYFCAKKCTKKMKCYHGGYQDPHLCVVCKCVPGFSGIRCERFRRPSLKCHQTVNDATFKYRTLKNSGIKNCSYIIRAPKARHVEVKVLYANIYPKEKICNPYNIWILTTNFCYNISFINIKNKKNCLIPKKKPWQHQPKKEWYFNLKSKFIFQQILKLSFEMEMMYKFFLLKLTTLFENKVDCLSKVEFDQILSIESQGSLAQVKLEVTPNSIQKRGGRGRGRGEGEKRGGEEEEEEERAEEEEEKKSTKKKRERKKTTKCEKKGFKGISIILASFLHFVYAQYAKNLSKSTKIKDSFQIPSDNNDVVVKREIENLRSNISRTNINNLKKNRGVLTTIYKVPLWKNPIPYYVDKRVDRGLIFSLLKNIELETCIRFKPIYKVTLLKPSIKYDYVRPCKIKRNKFLKHYVDPKCYTIGYTYRETLHTLGLVYEHQRKERNSFIYLNTAAIDKSVEKYFDRIHISICDTELFHFDYGSVLLPDQHFLSVKGPKTMVPAFHLYQKTMGQNFYPSFLDFKRLNYYYCNKKCHQKITCKHGGYPHPELCTQCKCVLGYTGRYCERFVKPTRSCPTPLLVATSTERVLLNRGMKKCAYALLAPKGKHIFIKILSGVVYPESQDICTPFNTLEVKYFADKATTGARFCGHLPRITILSKNNIISISINKKDAFQILSDNDNILVKRQIQTSSKNSLELVKSIVTGRTRTKLNVHQIHSWKNPIPYYVDKHVDRGIVFNILKNIELETCLRFQPVYEISRKNQPIIYEHVKSSQIKKHIFFKQYIDPKCYTLGYTYRETFHTLGLVYEHQRRSRDLFIYFNRSAISKSAKKYFDKVDVSVADTANYPFDYGSVLLPDQYFLSTKGAKTMLPAYNLYQQTMGQDIYPSFIDFKRLNSYYCSTNCHQKITCKHGGYPHPELCTQCKCIFGHTGPFCEKFNKRTRLCPLPVQFASYKEKYLGASGIRNCAYVILAPPNKHIMVKILGGTVSSGKRTVCSPDNTLEVKYLSDKVTTGARFCGKLPKLPILSRSSSVYIYFKSKDPRNKFTIRFKTNDFAKKFLSIKFDFAKAFFYMENNRPQRCCFFFELCQRQRSTRTLIKKIIQNLYKLKENNLIFDISISINEKDKFQILSDNEKILVKRQIQTSSKNSLELVKNIVTGRTRTKLNVHQIHPWKNPIPYYVDKLVDREIVFNILKNIELETCLKFHPVYTISRKNQPIIYEHVKSSTLRKNIFFKKYIDPKCYTLGYTYRETFHTLGLVYEHQRRSRDLFIYFNHSATSRSAKKYFDKVDVSVADTASYPFDYGSVLLPDKYFLSINGAKTMIPAYYLYKKTMGQDIYPSFLDFKRLNSYYCKKKCHLKITCKNGGYQHPELCTQCKCIFGHTGIFCGSYNKQTRSCPFPVQFASNKENYLGASGIRDCAYVILAPPDKNIFIKIIGGTVYPEKQAVCSPFNTLEVKYLTDKTTTGARFCGKLPKFLIPSKNSSILETDLISISINEKDKFQILSDNEEILVKRQIQTSSKNSLELVKSIVTGRTRTRLNVHQIHSWKNPIPYYVDKLVDREIVFNILKNIELETCLKFHPVYTISRKNQPIIYEHVKPSTLRKSIFFKKYIDPKCYTLGYTYRETFHTLGLVYEHQRRSRDLFIYFNRSAISKSAKKYFDKVDISVADTANYPFDYGSVTLPDKYFLSINGAKTMVPAYYLYKKTMGQDIYPSFLDFKRLNSYYCKKKCHLKITCKNGGYQHPELCTQCKCIFGHTGIFCGNYNKQTRSCPLPVQFARNKENYLGASGIRDCAYVILAPPNKYIFIKIIGGTVYPEKQAVCSPFNTLEVKYLTDKATTGARFCGKLPKLLILSKNSSILETDLISIGTNKNDTFQILSDNNNILVKRQIKISNKNFFQLKNNFVSRKKRTKLNVYKARSWKTVISYFVDKRVDKTTIEASLRKIELETCLRFVPIKKITRKSRPMIFDYTKPCKFGKNIFFKKYIDPECYTSGYLFREVFHQLGLVYEHQRRFRNSYIYLNKKAIDGSVKSYFTKFDISLMDKPYYPYDYGSVMQPDKYFLATKGIQTMVPSHYLYQQTMGQNAYPSFLDFKRINEYYCNKECHKHINCKFGGYPHPEFCSICKCVFGHVGAHCERFNKPTRSCPTPIHVATNNEKYIHSRGIKNCAYLIKGIPGKRIALKISNGFIFPDKQTVCPPDNSLEVKYLKDITSTGARFCGKLSNIGIISQDYYVYIYFKSRGPINNFFLKYKLF</sequence>
<dbReference type="InterPro" id="IPR006026">
    <property type="entry name" value="Peptidase_Metallo"/>
</dbReference>
<keyword evidence="2 10" id="KW-0645">Protease</keyword>
<feature type="domain" description="Peptidase M12A" evidence="14">
    <location>
        <begin position="57"/>
        <end position="263"/>
    </location>
</feature>
<keyword evidence="1" id="KW-0245">EGF-like domain</keyword>
<dbReference type="SUPFAM" id="SSF49854">
    <property type="entry name" value="Spermadhesin, CUB domain"/>
    <property type="match status" value="1"/>
</dbReference>
<evidence type="ECO:0000256" key="10">
    <source>
        <dbReference type="RuleBase" id="RU361183"/>
    </source>
</evidence>
<dbReference type="SMART" id="SM00235">
    <property type="entry name" value="ZnMc"/>
    <property type="match status" value="6"/>
</dbReference>
<keyword evidence="12" id="KW-1133">Transmembrane helix</keyword>
<feature type="domain" description="Peptidase M12A" evidence="14">
    <location>
        <begin position="1361"/>
        <end position="1552"/>
    </location>
</feature>
<evidence type="ECO:0000256" key="5">
    <source>
        <dbReference type="ARBA" id="ARBA00022833"/>
    </source>
</evidence>
<evidence type="ECO:0000256" key="12">
    <source>
        <dbReference type="SAM" id="Phobius"/>
    </source>
</evidence>
<keyword evidence="5 10" id="KW-0862">Zinc</keyword>
<dbReference type="InterPro" id="IPR000859">
    <property type="entry name" value="CUB_dom"/>
</dbReference>
<keyword evidence="10" id="KW-0732">Signal</keyword>
<feature type="compositionally biased region" description="Acidic residues" evidence="11">
    <location>
        <begin position="892"/>
        <end position="904"/>
    </location>
</feature>
<dbReference type="PANTHER" id="PTHR10127">
    <property type="entry name" value="DISCOIDIN, CUB, EGF, LAMININ , AND ZINC METALLOPROTEASE DOMAIN CONTAINING"/>
    <property type="match status" value="1"/>
</dbReference>
<feature type="active site" evidence="9">
    <location>
        <position position="2276"/>
    </location>
</feature>
<keyword evidence="3 10" id="KW-0479">Metal-binding</keyword>
<evidence type="ECO:0000259" key="14">
    <source>
        <dbReference type="PROSITE" id="PS51864"/>
    </source>
</evidence>
<dbReference type="Gene3D" id="3.40.390.10">
    <property type="entry name" value="Collagenase (Catalytic Domain)"/>
    <property type="match status" value="7"/>
</dbReference>